<name>A0A7D7WHV6_9MICO</name>
<reference evidence="1 2" key="1">
    <citation type="journal article" date="2020" name="Front. Microbiol.">
        <title>Design of Bacterial Strain-Specific qPCR Assays Using NGS Data and Publicly Available Resources and Its Application to Track Biocontrol Strains.</title>
        <authorList>
            <person name="Hernandez I."/>
            <person name="Sant C."/>
            <person name="Martinez R."/>
            <person name="Fernandez C."/>
        </authorList>
    </citation>
    <scope>NUCLEOTIDE SEQUENCE [LARGE SCALE GENOMIC DNA]</scope>
    <source>
        <strain evidence="1 2">B24</strain>
    </source>
</reference>
<dbReference type="RefSeq" id="WP_182252983.1">
    <property type="nucleotide sequence ID" value="NZ_CP043732.1"/>
</dbReference>
<dbReference type="SUPFAM" id="SSF55166">
    <property type="entry name" value="Hedgehog/DD-peptidase"/>
    <property type="match status" value="1"/>
</dbReference>
<gene>
    <name evidence="1" type="ORF">FVO59_12760</name>
</gene>
<dbReference type="AlphaFoldDB" id="A0A7D7WHV6"/>
<evidence type="ECO:0000313" key="2">
    <source>
        <dbReference type="Proteomes" id="UP000515708"/>
    </source>
</evidence>
<sequence>MGSTPVIVWIRPGVGFVQSAADSFRRLEARLGREVDVNSTYRDWDKQMSMYLAWQAYVNGTGPKPPHSRAVHPAYSIHCQGRAVDSDDWRTPGFISLAAEYGFIRTAASDPTEQHHFEYIASRDQYQGEDPDMPLNETDQRWLNGLGSSIVQQVVDAVPARVWTKLIQAQDENGRLLTKPDGTAVMWQAGGYLASINARVGGTVADIDEDAIAQHLAPLITANLSALSDTDVQRIAEAAADELKKRL</sequence>
<evidence type="ECO:0000313" key="1">
    <source>
        <dbReference type="EMBL" id="QMU97974.1"/>
    </source>
</evidence>
<dbReference type="Gene3D" id="3.30.1380.10">
    <property type="match status" value="1"/>
</dbReference>
<accession>A0A7D7WHV6</accession>
<dbReference type="InterPro" id="IPR009045">
    <property type="entry name" value="Zn_M74/Hedgehog-like"/>
</dbReference>
<proteinExistence type="predicted"/>
<dbReference type="Proteomes" id="UP000515708">
    <property type="component" value="Chromosome"/>
</dbReference>
<protein>
    <submittedName>
        <fullName evidence="1">M15 family metallopeptidase</fullName>
    </submittedName>
</protein>
<organism evidence="1 2">
    <name type="scientific">Microbacterium esteraromaticum</name>
    <dbReference type="NCBI Taxonomy" id="57043"/>
    <lineage>
        <taxon>Bacteria</taxon>
        <taxon>Bacillati</taxon>
        <taxon>Actinomycetota</taxon>
        <taxon>Actinomycetes</taxon>
        <taxon>Micrococcales</taxon>
        <taxon>Microbacteriaceae</taxon>
        <taxon>Microbacterium</taxon>
    </lineage>
</organism>
<dbReference type="EMBL" id="CP043732">
    <property type="protein sequence ID" value="QMU97974.1"/>
    <property type="molecule type" value="Genomic_DNA"/>
</dbReference>